<dbReference type="InterPro" id="IPR016181">
    <property type="entry name" value="Acyl_CoA_acyltransferase"/>
</dbReference>
<keyword evidence="1 9" id="KW-0963">Cytoplasm</keyword>
<dbReference type="GO" id="GO:0000049">
    <property type="term" value="F:tRNA binding"/>
    <property type="evidence" value="ECO:0007669"/>
    <property type="project" value="UniProtKB-UniRule"/>
</dbReference>
<dbReference type="InterPro" id="IPR013562">
    <property type="entry name" value="TmcA/NAT10_N"/>
</dbReference>
<comment type="similarity">
    <text evidence="9">Belongs to the TmcA family.</text>
</comment>
<evidence type="ECO:0000256" key="6">
    <source>
        <dbReference type="ARBA" id="ARBA00022840"/>
    </source>
</evidence>
<dbReference type="GO" id="GO:1990883">
    <property type="term" value="F:18S rRNA cytidine N-acetyltransferase activity"/>
    <property type="evidence" value="ECO:0007669"/>
    <property type="project" value="TreeGrafter"/>
</dbReference>
<evidence type="ECO:0000256" key="2">
    <source>
        <dbReference type="ARBA" id="ARBA00022555"/>
    </source>
</evidence>
<feature type="binding site" evidence="9">
    <location>
        <position position="515"/>
    </location>
    <ligand>
        <name>acetyl-CoA</name>
        <dbReference type="ChEBI" id="CHEBI:57288"/>
    </ligand>
</feature>
<dbReference type="RefSeq" id="WP_143693897.1">
    <property type="nucleotide sequence ID" value="NZ_AP019799.1"/>
</dbReference>
<dbReference type="Gene3D" id="3.40.50.300">
    <property type="entry name" value="P-loop containing nucleotide triphosphate hydrolases"/>
    <property type="match status" value="1"/>
</dbReference>
<feature type="binding site" evidence="9">
    <location>
        <begin position="469"/>
        <end position="471"/>
    </location>
    <ligand>
        <name>acetyl-CoA</name>
        <dbReference type="ChEBI" id="CHEBI:57288"/>
    </ligand>
</feature>
<dbReference type="InterPro" id="IPR024914">
    <property type="entry name" value="tRNA_acetyltr_TmcA"/>
</dbReference>
<sequence>MLAQSEFLSQLQTQSHDTFQRRGVAIYGEPEWQVALIADFYKHQSNQTWFCVGDCSLEGAFCVSGKQGNMLLGRECDVLLFDARSGVDANSFTAALGALVGGGLLLVIANKPEHPSEADLWMQMHWQKLTVIDQSLPLPKLSSVQSGAKENQFEQQIEAVALVEKVVTGHRKRPLVLTADRGRGKTSALGIACAELLERKPMRILVTAPNIKAVEPVYQHALRLLSTAQRVKKDRLEAGQGYIQFIAPDELLCSLPDCDLLLVDEAAAIPVPMLKQITEHYHRLVFSSTIHGYEGCGRGFTLKFVEWLKEQRPGMKSHHLQQPIRWSANDKLETWLYEAFLLNAELEPINVAEIGEITLVNLRKSELISNPSVLNTCFALLVNAHYQTSPSDLLHLLQDECSQIYVALHDSDVVGVMMTVEEGNLDENLVKEIQLGRRRPKGHLAPVSIINQLGYPEVGALSTLRVMRIAVHPEFQGQGIGQQMLAKLEEDAPSHISYLSTSFGATSELIRFWQRSGFDAIRLGTMRDAASGCYSLLMIRQCSPQPYQGWIEEAKALFEELISLSASSIYPRLEPSLIRSLFFLPMEVSPLNQTKLSLIEHYACGGNSFESVSVWLQQWLWQNGLGEASDLMISKLLLNQDWSQCARQYGLLGRKQVESTLRSELQVMLAKFTV</sequence>
<dbReference type="Pfam" id="PF08351">
    <property type="entry name" value="TmcA_N"/>
    <property type="match status" value="1"/>
</dbReference>
<dbReference type="Gene3D" id="3.40.630.30">
    <property type="match status" value="1"/>
</dbReference>
<dbReference type="EC" id="2.3.1.193" evidence="9"/>
<accession>A0A510ICH9</accession>
<evidence type="ECO:0000256" key="5">
    <source>
        <dbReference type="ARBA" id="ARBA00022741"/>
    </source>
</evidence>
<keyword evidence="3 9" id="KW-0808">Transferase</keyword>
<dbReference type="Pfam" id="PF13718">
    <property type="entry name" value="GNAT_acetyltr_2"/>
    <property type="match status" value="1"/>
</dbReference>
<evidence type="ECO:0000256" key="9">
    <source>
        <dbReference type="HAMAP-Rule" id="MF_01886"/>
    </source>
</evidence>
<comment type="function">
    <text evidence="9">Catalyzes the formation of N(4)-acetylcytidine (ac(4)C) at the wobble position of tRNA(Met), by using acetyl-CoA as an acetyl donor and ATP (or GTP).</text>
</comment>
<keyword evidence="4 9" id="KW-0819">tRNA processing</keyword>
<name>A0A510ICH9_9VIBR</name>
<proteinExistence type="inferred from homology"/>
<dbReference type="InterPro" id="IPR000182">
    <property type="entry name" value="GNAT_dom"/>
</dbReference>
<dbReference type="GO" id="GO:0002101">
    <property type="term" value="P:tRNA wobble cytosine modification"/>
    <property type="evidence" value="ECO:0007669"/>
    <property type="project" value="UniProtKB-UniRule"/>
</dbReference>
<evidence type="ECO:0000256" key="4">
    <source>
        <dbReference type="ARBA" id="ARBA00022694"/>
    </source>
</evidence>
<reference evidence="13" key="1">
    <citation type="submission" date="2019-07" db="EMBL/GenBank/DDBJ databases">
        <title>Complete Genome Sequences of Vibrion rotiferianus strain AM7.</title>
        <authorList>
            <person name="Miyazaki K."/>
            <person name="Wiseschart A."/>
            <person name="Pootanakit K."/>
            <person name="Ishimori K."/>
            <person name="Kitahara K."/>
        </authorList>
    </citation>
    <scope>NUCLEOTIDE SEQUENCE [LARGE SCALE GENOMIC DNA]</scope>
    <source>
        <strain evidence="13">AM7</strain>
    </source>
</reference>
<dbReference type="Pfam" id="PF05127">
    <property type="entry name" value="NAT10_TcmA_helicase"/>
    <property type="match status" value="1"/>
</dbReference>
<dbReference type="PROSITE" id="PS51186">
    <property type="entry name" value="GNAT"/>
    <property type="match status" value="1"/>
</dbReference>
<keyword evidence="7 9" id="KW-0694">RNA-binding</keyword>
<evidence type="ECO:0000256" key="1">
    <source>
        <dbReference type="ARBA" id="ARBA00022490"/>
    </source>
</evidence>
<comment type="subcellular location">
    <subcellularLocation>
        <location evidence="9">Cytoplasm</location>
    </subcellularLocation>
</comment>
<dbReference type="AlphaFoldDB" id="A0A510ICH9"/>
<evidence type="ECO:0000259" key="10">
    <source>
        <dbReference type="PROSITE" id="PS51186"/>
    </source>
</evidence>
<dbReference type="PANTHER" id="PTHR10925">
    <property type="entry name" value="N-ACETYLTRANSFERASE 10"/>
    <property type="match status" value="1"/>
</dbReference>
<dbReference type="InterPro" id="IPR038321">
    <property type="entry name" value="TmcA_C_sf"/>
</dbReference>
<feature type="binding site" evidence="9">
    <location>
        <position position="156"/>
    </location>
    <ligand>
        <name>ATP</name>
        <dbReference type="ChEBI" id="CHEBI:30616"/>
    </ligand>
</feature>
<dbReference type="GO" id="GO:1904812">
    <property type="term" value="P:rRNA acetylation involved in maturation of SSU-rRNA"/>
    <property type="evidence" value="ECO:0007669"/>
    <property type="project" value="TreeGrafter"/>
</dbReference>
<gene>
    <name evidence="9 12" type="primary">tmcA</name>
    <name evidence="12" type="ORF">VroAM7_41480</name>
</gene>
<dbReference type="GO" id="GO:0005524">
    <property type="term" value="F:ATP binding"/>
    <property type="evidence" value="ECO:0007669"/>
    <property type="project" value="UniProtKB-UniRule"/>
</dbReference>
<evidence type="ECO:0000256" key="7">
    <source>
        <dbReference type="ARBA" id="ARBA00022884"/>
    </source>
</evidence>
<keyword evidence="5 9" id="KW-0547">Nucleotide-binding</keyword>
<dbReference type="GO" id="GO:0051391">
    <property type="term" value="P:tRNA acetylation"/>
    <property type="evidence" value="ECO:0007669"/>
    <property type="project" value="UniProtKB-UniRule"/>
</dbReference>
<comment type="caution">
    <text evidence="9">Lacks conserved residue(s) required for the propagation of feature annotation.</text>
</comment>
<protein>
    <recommendedName>
        <fullName evidence="9">tRNA(Met) cytidine acetyltransferase TmcA</fullName>
        <ecNumber evidence="9">2.3.1.193</ecNumber>
    </recommendedName>
</protein>
<comment type="catalytic activity">
    <reaction evidence="9">
        <text>cytidine(34) in elongator tRNA(Met) + acetyl-CoA + ATP + H2O = N(4)-acetylcytidine(34) in elongator tRNA(Met) + ADP + phosphate + CoA + H(+)</text>
        <dbReference type="Rhea" id="RHEA:43788"/>
        <dbReference type="Rhea" id="RHEA-COMP:10693"/>
        <dbReference type="Rhea" id="RHEA-COMP:10694"/>
        <dbReference type="ChEBI" id="CHEBI:15377"/>
        <dbReference type="ChEBI" id="CHEBI:15378"/>
        <dbReference type="ChEBI" id="CHEBI:30616"/>
        <dbReference type="ChEBI" id="CHEBI:43474"/>
        <dbReference type="ChEBI" id="CHEBI:57287"/>
        <dbReference type="ChEBI" id="CHEBI:57288"/>
        <dbReference type="ChEBI" id="CHEBI:74900"/>
        <dbReference type="ChEBI" id="CHEBI:82748"/>
        <dbReference type="ChEBI" id="CHEBI:456216"/>
        <dbReference type="EC" id="2.3.1.193"/>
    </reaction>
</comment>
<dbReference type="SUPFAM" id="SSF52540">
    <property type="entry name" value="P-loop containing nucleoside triphosphate hydrolases"/>
    <property type="match status" value="1"/>
</dbReference>
<evidence type="ECO:0000313" key="12">
    <source>
        <dbReference type="EMBL" id="BBL91495.1"/>
    </source>
</evidence>
<dbReference type="InterPro" id="IPR014001">
    <property type="entry name" value="Helicase_ATP-bd"/>
</dbReference>
<dbReference type="EMBL" id="AP019799">
    <property type="protein sequence ID" value="BBL91495.1"/>
    <property type="molecule type" value="Genomic_DNA"/>
</dbReference>
<keyword evidence="6 9" id="KW-0067">ATP-binding</keyword>
<feature type="binding site" evidence="9">
    <location>
        <position position="508"/>
    </location>
    <ligand>
        <name>acetyl-CoA</name>
        <dbReference type="ChEBI" id="CHEBI:57288"/>
    </ligand>
</feature>
<dbReference type="PROSITE" id="PS51192">
    <property type="entry name" value="HELICASE_ATP_BIND_1"/>
    <property type="match status" value="1"/>
</dbReference>
<evidence type="ECO:0000313" key="13">
    <source>
        <dbReference type="Proteomes" id="UP000315115"/>
    </source>
</evidence>
<evidence type="ECO:0000256" key="8">
    <source>
        <dbReference type="ARBA" id="ARBA00023315"/>
    </source>
</evidence>
<feature type="domain" description="N-acetyltransferase" evidence="10">
    <location>
        <begin position="360"/>
        <end position="543"/>
    </location>
</feature>
<dbReference type="Proteomes" id="UP000315115">
    <property type="component" value="Chromosome 2"/>
</dbReference>
<dbReference type="Gene3D" id="1.20.120.890">
    <property type="entry name" value="tRNA(Met) cytidine acetyltransferase, tail domain"/>
    <property type="match status" value="1"/>
</dbReference>
<organism evidence="12 13">
    <name type="scientific">Vibrio rotiferianus</name>
    <dbReference type="NCBI Taxonomy" id="190895"/>
    <lineage>
        <taxon>Bacteria</taxon>
        <taxon>Pseudomonadati</taxon>
        <taxon>Pseudomonadota</taxon>
        <taxon>Gammaproteobacteria</taxon>
        <taxon>Vibrionales</taxon>
        <taxon>Vibrionaceae</taxon>
        <taxon>Vibrio</taxon>
    </lineage>
</organism>
<feature type="binding site" evidence="9">
    <location>
        <position position="325"/>
    </location>
    <ligand>
        <name>ATP</name>
        <dbReference type="ChEBI" id="CHEBI:30616"/>
    </ligand>
</feature>
<keyword evidence="2 9" id="KW-0820">tRNA-binding</keyword>
<dbReference type="PANTHER" id="PTHR10925:SF5">
    <property type="entry name" value="RNA CYTIDINE ACETYLTRANSFERASE"/>
    <property type="match status" value="1"/>
</dbReference>
<keyword evidence="8 9" id="KW-0012">Acyltransferase</keyword>
<feature type="domain" description="Helicase ATP-binding" evidence="11">
    <location>
        <begin position="166"/>
        <end position="308"/>
    </location>
</feature>
<dbReference type="GO" id="GO:0005737">
    <property type="term" value="C:cytoplasm"/>
    <property type="evidence" value="ECO:0007669"/>
    <property type="project" value="UniProtKB-SubCell"/>
</dbReference>
<dbReference type="InterPro" id="IPR032672">
    <property type="entry name" value="TmcA/NAT10/Kre33"/>
</dbReference>
<dbReference type="CDD" id="cd04301">
    <property type="entry name" value="NAT_SF"/>
    <property type="match status" value="1"/>
</dbReference>
<dbReference type="GO" id="GO:0051392">
    <property type="term" value="F:tRNA cytidine N4-acetyltransferase activity"/>
    <property type="evidence" value="ECO:0007669"/>
    <property type="project" value="UniProtKB-UniRule"/>
</dbReference>
<dbReference type="InterPro" id="IPR007807">
    <property type="entry name" value="TcmA/NAT10_helicase"/>
</dbReference>
<evidence type="ECO:0000259" key="11">
    <source>
        <dbReference type="PROSITE" id="PS51192"/>
    </source>
</evidence>
<dbReference type="InterPro" id="IPR027417">
    <property type="entry name" value="P-loop_NTPase"/>
</dbReference>
<evidence type="ECO:0000256" key="3">
    <source>
        <dbReference type="ARBA" id="ARBA00022679"/>
    </source>
</evidence>
<dbReference type="SUPFAM" id="SSF55729">
    <property type="entry name" value="Acyl-CoA N-acyltransferases (Nat)"/>
    <property type="match status" value="1"/>
</dbReference>
<dbReference type="HAMAP" id="MF_01886">
    <property type="entry name" value="tRNA_acetyltr_TmcA"/>
    <property type="match status" value="1"/>
</dbReference>
<dbReference type="Gene3D" id="3.40.50.11040">
    <property type="match status" value="1"/>
</dbReference>